<keyword evidence="2" id="KW-1185">Reference proteome</keyword>
<proteinExistence type="predicted"/>
<accession>A0ABR4R4Z0</accession>
<sequence length="37" mass="3964">MTRLVYAARFDCTPALLRGALLRGRQAGTTPTLAADD</sequence>
<organism evidence="1 2">
    <name type="scientific">Bordetella hinzii OH87 BAL007II</name>
    <dbReference type="NCBI Taxonomy" id="1331262"/>
    <lineage>
        <taxon>Bacteria</taxon>
        <taxon>Pseudomonadati</taxon>
        <taxon>Pseudomonadota</taxon>
        <taxon>Betaproteobacteria</taxon>
        <taxon>Burkholderiales</taxon>
        <taxon>Alcaligenaceae</taxon>
        <taxon>Bordetella</taxon>
    </lineage>
</organism>
<gene>
    <name evidence="1" type="ORF">L544_1951</name>
</gene>
<name>A0ABR4R4Z0_9BORD</name>
<reference evidence="1 2" key="1">
    <citation type="submission" date="2014-03" db="EMBL/GenBank/DDBJ databases">
        <title>Genome sequence of Bordetella hinzii.</title>
        <authorList>
            <person name="Register K."/>
            <person name="Harvill E."/>
            <person name="Goodfield L.L."/>
            <person name="Ivanov Y.V."/>
            <person name="Meyer J.A."/>
            <person name="Muse S.J."/>
            <person name="Jacobs N."/>
            <person name="Bendor L."/>
            <person name="Smallridge W.E."/>
            <person name="Brinkac L.M."/>
            <person name="Sanka R."/>
            <person name="Kim M."/>
            <person name="Losada L."/>
        </authorList>
    </citation>
    <scope>NUCLEOTIDE SEQUENCE [LARGE SCALE GENOMIC DNA]</scope>
    <source>
        <strain evidence="1 2">OH87 BAL007II</strain>
    </source>
</reference>
<dbReference type="Proteomes" id="UP000025748">
    <property type="component" value="Unassembled WGS sequence"/>
</dbReference>
<comment type="caution">
    <text evidence="1">The sequence shown here is derived from an EMBL/GenBank/DDBJ whole genome shotgun (WGS) entry which is preliminary data.</text>
</comment>
<protein>
    <submittedName>
        <fullName evidence="1">Uncharacterized protein</fullName>
    </submittedName>
</protein>
<evidence type="ECO:0000313" key="1">
    <source>
        <dbReference type="EMBL" id="KCB24575.1"/>
    </source>
</evidence>
<evidence type="ECO:0000313" key="2">
    <source>
        <dbReference type="Proteomes" id="UP000025748"/>
    </source>
</evidence>
<dbReference type="EMBL" id="JHEM01000012">
    <property type="protein sequence ID" value="KCB24575.1"/>
    <property type="molecule type" value="Genomic_DNA"/>
</dbReference>